<dbReference type="InterPro" id="IPR052058">
    <property type="entry name" value="Alcohol_O-acetyltransferase"/>
</dbReference>
<reference evidence="1" key="1">
    <citation type="submission" date="2022-10" db="EMBL/GenBank/DDBJ databases">
        <title>Tapping the CABI collections for fungal endophytes: first genome assemblies for Collariella, Neodidymelliopsis, Ascochyta clinopodiicola, Didymella pomorum, Didymosphaeria variabile, Neocosmospora piperis and Neocucurbitaria cava.</title>
        <authorList>
            <person name="Hill R."/>
        </authorList>
    </citation>
    <scope>NUCLEOTIDE SEQUENCE</scope>
    <source>
        <strain evidence="1">IMI 355091</strain>
    </source>
</reference>
<comment type="caution">
    <text evidence="1">The sequence shown here is derived from an EMBL/GenBank/DDBJ whole genome shotgun (WGS) entry which is preliminary data.</text>
</comment>
<protein>
    <submittedName>
        <fullName evidence="1">Alcohol acetyltransferase</fullName>
    </submittedName>
</protein>
<accession>A0A9W8YUP0</accession>
<dbReference type="PANTHER" id="PTHR28037:SF1">
    <property type="entry name" value="ALCOHOL O-ACETYLTRANSFERASE 1-RELATED"/>
    <property type="match status" value="1"/>
</dbReference>
<dbReference type="Pfam" id="PF07247">
    <property type="entry name" value="AATase"/>
    <property type="match status" value="1"/>
</dbReference>
<dbReference type="GO" id="GO:0008080">
    <property type="term" value="F:N-acetyltransferase activity"/>
    <property type="evidence" value="ECO:0007669"/>
    <property type="project" value="TreeGrafter"/>
</dbReference>
<dbReference type="Proteomes" id="UP001140510">
    <property type="component" value="Unassembled WGS sequence"/>
</dbReference>
<dbReference type="AlphaFoldDB" id="A0A9W8YUP0"/>
<dbReference type="PANTHER" id="PTHR28037">
    <property type="entry name" value="ALCOHOL O-ACETYLTRANSFERASE 1-RELATED"/>
    <property type="match status" value="1"/>
</dbReference>
<proteinExistence type="predicted"/>
<keyword evidence="2" id="KW-1185">Reference proteome</keyword>
<gene>
    <name evidence="1" type="primary">ATF1_2</name>
    <name evidence="1" type="ORF">N0V91_011209</name>
</gene>
<sequence>MLPPIENLHLMGLSWRFLLQALWHEYAPALFKRKTDDAWTGSRVFSSEQPIPKCCFRTFVLSRQTTQKLVQCLFAASLFANPTIANYDKVKIAGPMSMRRFLHIPKDQMTNAVTQYHYTHLRSAFESRRKTAEGTEATGMGYFSWEEAREVKSAIEAEVAKGGRDNPASLLKYVPNLHDFFTSKLGKPRSSTAELSNIGVYKQSNADDVKEIATDAARRWEIGKMTFSQCPNLTGSAFGINIVTGGDGNMSVNLCWGEDAVTEEMMTALAEDVERSVLVLTT</sequence>
<dbReference type="OrthoDB" id="2150604at2759"/>
<dbReference type="InterPro" id="IPR010828">
    <property type="entry name" value="Atf2/Sli1-like"/>
</dbReference>
<evidence type="ECO:0000313" key="2">
    <source>
        <dbReference type="Proteomes" id="UP001140510"/>
    </source>
</evidence>
<name>A0A9W8YUP0_9PLEO</name>
<dbReference type="EMBL" id="JAPEVA010000196">
    <property type="protein sequence ID" value="KAJ4392875.1"/>
    <property type="molecule type" value="Genomic_DNA"/>
</dbReference>
<evidence type="ECO:0000313" key="1">
    <source>
        <dbReference type="EMBL" id="KAJ4392875.1"/>
    </source>
</evidence>
<organism evidence="1 2">
    <name type="scientific">Didymella pomorum</name>
    <dbReference type="NCBI Taxonomy" id="749634"/>
    <lineage>
        <taxon>Eukaryota</taxon>
        <taxon>Fungi</taxon>
        <taxon>Dikarya</taxon>
        <taxon>Ascomycota</taxon>
        <taxon>Pezizomycotina</taxon>
        <taxon>Dothideomycetes</taxon>
        <taxon>Pleosporomycetidae</taxon>
        <taxon>Pleosporales</taxon>
        <taxon>Pleosporineae</taxon>
        <taxon>Didymellaceae</taxon>
        <taxon>Didymella</taxon>
    </lineage>
</organism>